<name>A0A9P6G132_9FUNG</name>
<dbReference type="Proteomes" id="UP000780801">
    <property type="component" value="Unassembled WGS sequence"/>
</dbReference>
<dbReference type="AlphaFoldDB" id="A0A9P6G132"/>
<sequence length="223" mass="25486">MASLKEQQRLLYETQKLEISRLRQVLDLQSGLQSEIHSILVMNQIIASSSKLLIKVLKDYCKSALQTAGRDVDMFSKALSLTETRVMAMNVMIFEGSEAVSDLHTQMVSKIDTLTLDLTHNLTEAVHDFENKSLGAWSGMEQVIQLWQSNFQDEMSLILQHARSEIEMTALQSRGRLEDLDQLIDSVHSKHLAVFGFLKRLYEYLGAFQGNKKKIMKNQWGEH</sequence>
<accession>A0A9P6G132</accession>
<organism evidence="1 2">
    <name type="scientific">Lunasporangiospora selenospora</name>
    <dbReference type="NCBI Taxonomy" id="979761"/>
    <lineage>
        <taxon>Eukaryota</taxon>
        <taxon>Fungi</taxon>
        <taxon>Fungi incertae sedis</taxon>
        <taxon>Mucoromycota</taxon>
        <taxon>Mortierellomycotina</taxon>
        <taxon>Mortierellomycetes</taxon>
        <taxon>Mortierellales</taxon>
        <taxon>Mortierellaceae</taxon>
        <taxon>Lunasporangiospora</taxon>
    </lineage>
</organism>
<protein>
    <submittedName>
        <fullName evidence="1">Uncharacterized protein</fullName>
    </submittedName>
</protein>
<reference evidence="1" key="1">
    <citation type="journal article" date="2020" name="Fungal Divers.">
        <title>Resolving the Mortierellaceae phylogeny through synthesis of multi-gene phylogenetics and phylogenomics.</title>
        <authorList>
            <person name="Vandepol N."/>
            <person name="Liber J."/>
            <person name="Desiro A."/>
            <person name="Na H."/>
            <person name="Kennedy M."/>
            <person name="Barry K."/>
            <person name="Grigoriev I.V."/>
            <person name="Miller A.N."/>
            <person name="O'Donnell K."/>
            <person name="Stajich J.E."/>
            <person name="Bonito G."/>
        </authorList>
    </citation>
    <scope>NUCLEOTIDE SEQUENCE</scope>
    <source>
        <strain evidence="1">KOD1015</strain>
    </source>
</reference>
<proteinExistence type="predicted"/>
<keyword evidence="2" id="KW-1185">Reference proteome</keyword>
<comment type="caution">
    <text evidence="1">The sequence shown here is derived from an EMBL/GenBank/DDBJ whole genome shotgun (WGS) entry which is preliminary data.</text>
</comment>
<gene>
    <name evidence="1" type="ORF">BGW38_006744</name>
</gene>
<evidence type="ECO:0000313" key="1">
    <source>
        <dbReference type="EMBL" id="KAF9584360.1"/>
    </source>
</evidence>
<evidence type="ECO:0000313" key="2">
    <source>
        <dbReference type="Proteomes" id="UP000780801"/>
    </source>
</evidence>
<dbReference type="EMBL" id="JAABOA010000435">
    <property type="protein sequence ID" value="KAF9584360.1"/>
    <property type="molecule type" value="Genomic_DNA"/>
</dbReference>